<name>A0A1T4RM03_9HYPH</name>
<dbReference type="GO" id="GO:0000976">
    <property type="term" value="F:transcription cis-regulatory region binding"/>
    <property type="evidence" value="ECO:0007669"/>
    <property type="project" value="TreeGrafter"/>
</dbReference>
<dbReference type="InterPro" id="IPR036770">
    <property type="entry name" value="Ankyrin_rpt-contain_sf"/>
</dbReference>
<dbReference type="EMBL" id="FUWJ01000005">
    <property type="protein sequence ID" value="SKA17002.1"/>
    <property type="molecule type" value="Genomic_DNA"/>
</dbReference>
<gene>
    <name evidence="4" type="ORF">SAMN02745126_03936</name>
</gene>
<feature type="repeat" description="ANK" evidence="3">
    <location>
        <begin position="203"/>
        <end position="235"/>
    </location>
</feature>
<dbReference type="InterPro" id="IPR050663">
    <property type="entry name" value="Ankyrin-SOCS_Box"/>
</dbReference>
<dbReference type="Proteomes" id="UP000190092">
    <property type="component" value="Unassembled WGS sequence"/>
</dbReference>
<organism evidence="4 5">
    <name type="scientific">Enhydrobacter aerosaccus</name>
    <dbReference type="NCBI Taxonomy" id="225324"/>
    <lineage>
        <taxon>Bacteria</taxon>
        <taxon>Pseudomonadati</taxon>
        <taxon>Pseudomonadota</taxon>
        <taxon>Alphaproteobacteria</taxon>
        <taxon>Hyphomicrobiales</taxon>
        <taxon>Enhydrobacter</taxon>
    </lineage>
</organism>
<dbReference type="InterPro" id="IPR002110">
    <property type="entry name" value="Ankyrin_rpt"/>
</dbReference>
<protein>
    <submittedName>
        <fullName evidence="4">Ankyrin repeat</fullName>
    </submittedName>
</protein>
<dbReference type="PANTHER" id="PTHR24193">
    <property type="entry name" value="ANKYRIN REPEAT PROTEIN"/>
    <property type="match status" value="1"/>
</dbReference>
<dbReference type="OrthoDB" id="928522at2"/>
<dbReference type="Gene3D" id="1.25.40.20">
    <property type="entry name" value="Ankyrin repeat-containing domain"/>
    <property type="match status" value="4"/>
</dbReference>
<dbReference type="PROSITE" id="PS50088">
    <property type="entry name" value="ANK_REPEAT"/>
    <property type="match status" value="4"/>
</dbReference>
<evidence type="ECO:0000256" key="1">
    <source>
        <dbReference type="ARBA" id="ARBA00022737"/>
    </source>
</evidence>
<dbReference type="GO" id="GO:0045944">
    <property type="term" value="P:positive regulation of transcription by RNA polymerase II"/>
    <property type="evidence" value="ECO:0007669"/>
    <property type="project" value="TreeGrafter"/>
</dbReference>
<dbReference type="AlphaFoldDB" id="A0A1T4RM03"/>
<accession>A0A1T4RM03</accession>
<evidence type="ECO:0000256" key="3">
    <source>
        <dbReference type="PROSITE-ProRule" id="PRU00023"/>
    </source>
</evidence>
<dbReference type="STRING" id="225324.SAMN02745126_03936"/>
<dbReference type="RefSeq" id="WP_085935608.1">
    <property type="nucleotide sequence ID" value="NZ_FUWJ01000005.1"/>
</dbReference>
<dbReference type="PANTHER" id="PTHR24193:SF121">
    <property type="entry name" value="ADA2A-CONTAINING COMPLEX COMPONENT 3, ISOFORM D"/>
    <property type="match status" value="1"/>
</dbReference>
<sequence length="488" mass="52990">MPQVLPAKANILWLKKTAKQQLAELRVKSPTARLHEAQLALARAYGFASWRALKAHVDGIAATDRESRRVFDAAQAGDVEAVRRAFAAGFDPATPDSDGRTVMQIAKEHGHDAIEILTRTLWERVGRPESEGREVRAILSAAQDGNVAELRAHLDAHPELIDAMGGGLKKATALHLAALRNRHEAIRLLIERGADLDPRDFPDNATPLHFAVVHGDLETIRLLVEAGADVEGKGDDYGIGVLGWATCFARVREDVAEYLLAHGATLTLWSAIALDRVDDVRVMIARRPDLLVARMTRNQHRRTVLHHAAAKNRVRMVRLLLELGADPNAIDAAGATPVTTASLENADAAVIDLLLNAGAKLDFLTAVNLGRYAAAEAMLRDDPARIGPEGRDTIALHLAVNKRNLTAIRWLIAHGVAVSAKRPMWGCNHTALHMTVESGAIDLARLLLDAGADPNVRDDKFKATALGWATYFGRPEIAALIRERGGVE</sequence>
<keyword evidence="2 3" id="KW-0040">ANK repeat</keyword>
<dbReference type="Pfam" id="PF13857">
    <property type="entry name" value="Ank_5"/>
    <property type="match status" value="1"/>
</dbReference>
<dbReference type="SMART" id="SM00248">
    <property type="entry name" value="ANK"/>
    <property type="match status" value="7"/>
</dbReference>
<feature type="repeat" description="ANK" evidence="3">
    <location>
        <begin position="169"/>
        <end position="201"/>
    </location>
</feature>
<dbReference type="PROSITE" id="PS50297">
    <property type="entry name" value="ANK_REP_REGION"/>
    <property type="match status" value="4"/>
</dbReference>
<proteinExistence type="predicted"/>
<keyword evidence="1" id="KW-0677">Repeat</keyword>
<dbReference type="PRINTS" id="PR01415">
    <property type="entry name" value="ANKYRIN"/>
</dbReference>
<keyword evidence="5" id="KW-1185">Reference proteome</keyword>
<evidence type="ECO:0000256" key="2">
    <source>
        <dbReference type="ARBA" id="ARBA00023043"/>
    </source>
</evidence>
<dbReference type="Pfam" id="PF12796">
    <property type="entry name" value="Ank_2"/>
    <property type="match status" value="2"/>
</dbReference>
<reference evidence="5" key="1">
    <citation type="submission" date="2017-02" db="EMBL/GenBank/DDBJ databases">
        <authorList>
            <person name="Varghese N."/>
            <person name="Submissions S."/>
        </authorList>
    </citation>
    <scope>NUCLEOTIDE SEQUENCE [LARGE SCALE GENOMIC DNA]</scope>
    <source>
        <strain evidence="5">ATCC 27094</strain>
    </source>
</reference>
<dbReference type="SUPFAM" id="SSF48403">
    <property type="entry name" value="Ankyrin repeat"/>
    <property type="match status" value="1"/>
</dbReference>
<evidence type="ECO:0000313" key="4">
    <source>
        <dbReference type="EMBL" id="SKA17002.1"/>
    </source>
</evidence>
<feature type="repeat" description="ANK" evidence="3">
    <location>
        <begin position="300"/>
        <end position="332"/>
    </location>
</feature>
<feature type="repeat" description="ANK" evidence="3">
    <location>
        <begin position="427"/>
        <end position="459"/>
    </location>
</feature>
<evidence type="ECO:0000313" key="5">
    <source>
        <dbReference type="Proteomes" id="UP000190092"/>
    </source>
</evidence>